<evidence type="ECO:0000313" key="2">
    <source>
        <dbReference type="Proteomes" id="UP000805704"/>
    </source>
</evidence>
<organism evidence="1 2">
    <name type="scientific">Nibea albiflora</name>
    <name type="common">Yellow drum</name>
    <name type="synonym">Corvina albiflora</name>
    <dbReference type="NCBI Taxonomy" id="240163"/>
    <lineage>
        <taxon>Eukaryota</taxon>
        <taxon>Metazoa</taxon>
        <taxon>Chordata</taxon>
        <taxon>Craniata</taxon>
        <taxon>Vertebrata</taxon>
        <taxon>Euteleostomi</taxon>
        <taxon>Actinopterygii</taxon>
        <taxon>Neopterygii</taxon>
        <taxon>Teleostei</taxon>
        <taxon>Neoteleostei</taxon>
        <taxon>Acanthomorphata</taxon>
        <taxon>Eupercaria</taxon>
        <taxon>Sciaenidae</taxon>
        <taxon>Nibea</taxon>
    </lineage>
</organism>
<name>A0ACB7EN70_NIBAL</name>
<keyword evidence="2" id="KW-1185">Reference proteome</keyword>
<protein>
    <submittedName>
        <fullName evidence="1">Podocan</fullName>
    </submittedName>
</protein>
<sequence>SHALSTSRIQAVVTSSSDGLEGFKAHAVFQEINKKLQEEGEQFVKKIGGVFAFKVKDGPNGQEATWFVDVKNGNGCVHNDTAKKADCTISMSDTDLLALMTGKMNPQTAFFQGKLKITGNMGLAMKLQNLQLQPGKAKLRASVVDMAFPKHSIMQALSVLLLAWVLVRCQAPLETEEEEEERTNIATVGTKSEPAECPAECSCTAEGAVDCAGVDLTEFPAELSDTTRQLSLQNNKIEEITVEHISHLHQLETLNLQNNWLTTDGLEDEGFERLEQLAYLYLANNKLTSAPKVLPPSLVSADFAANQLTRIYPYTFGHKPKLRSVYLHNNKLTDAGLPDNMFNGSDNLEIITMSSNFLRVVPKNLPSTLYRLHLKSNKLEKIPAGAFDNLSNLRELYLQNNLLSNEGMDNETFSQLNSLECLDLSNNNLSVVPKGLPRNLVLLHLEKNSIRSIPGDALTSVRNLEYLLLHNNKLRSRSIHVAAFQGLKKLHTLHMYNNLLERVPRGLPRRAKTLMILHNLISEIGRNDLSLLYTLTELNLSYNKLTSSKLHREAFRKLRILETLDLSGNSLQSFPLGLPRSLQVLEIKNNQLNSVPDGALTGMVKLRKLILSENQLKLSSIYQGAWMELTALTTLDLSGNQLSHIPSDLPESLEYLYLQSNRISSVPASAFEGTPNIKGIFLRYNRLSVDSVDESSFAHLSNLQVLDISTGNPDLPFKGEEINGDKMMEEQET</sequence>
<feature type="non-terminal residue" evidence="1">
    <location>
        <position position="1"/>
    </location>
</feature>
<proteinExistence type="predicted"/>
<dbReference type="EMBL" id="CM024792">
    <property type="protein sequence ID" value="KAG8003255.1"/>
    <property type="molecule type" value="Genomic_DNA"/>
</dbReference>
<gene>
    <name evidence="1" type="primary">PODN</name>
    <name evidence="1" type="ORF">GBF38_007672</name>
</gene>
<evidence type="ECO:0000313" key="1">
    <source>
        <dbReference type="EMBL" id="KAG8003255.1"/>
    </source>
</evidence>
<comment type="caution">
    <text evidence="1">The sequence shown here is derived from an EMBL/GenBank/DDBJ whole genome shotgun (WGS) entry which is preliminary data.</text>
</comment>
<reference evidence="1" key="1">
    <citation type="submission" date="2020-04" db="EMBL/GenBank/DDBJ databases">
        <title>A chromosome-scale assembly and high-density genetic map of the yellow drum (Nibea albiflora) genome.</title>
        <authorList>
            <person name="Xu D."/>
            <person name="Zhang W."/>
            <person name="Chen R."/>
            <person name="Tan P."/>
            <person name="Wang L."/>
            <person name="Song H."/>
            <person name="Tian L."/>
            <person name="Zhu Q."/>
            <person name="Wang B."/>
        </authorList>
    </citation>
    <scope>NUCLEOTIDE SEQUENCE</scope>
    <source>
        <strain evidence="1">ZJHYS-2018</strain>
    </source>
</reference>
<accession>A0ACB7EN70</accession>
<dbReference type="Proteomes" id="UP000805704">
    <property type="component" value="Chromosome 4"/>
</dbReference>